<gene>
    <name evidence="2" type="ORF">FIBSPDRAFT_888641</name>
</gene>
<feature type="transmembrane region" description="Helical" evidence="1">
    <location>
        <begin position="50"/>
        <end position="74"/>
    </location>
</feature>
<dbReference type="EMBL" id="KV417524">
    <property type="protein sequence ID" value="KZP24891.1"/>
    <property type="molecule type" value="Genomic_DNA"/>
</dbReference>
<keyword evidence="3" id="KW-1185">Reference proteome</keyword>
<organism evidence="2 3">
    <name type="scientific">Athelia psychrophila</name>
    <dbReference type="NCBI Taxonomy" id="1759441"/>
    <lineage>
        <taxon>Eukaryota</taxon>
        <taxon>Fungi</taxon>
        <taxon>Dikarya</taxon>
        <taxon>Basidiomycota</taxon>
        <taxon>Agaricomycotina</taxon>
        <taxon>Agaricomycetes</taxon>
        <taxon>Agaricomycetidae</taxon>
        <taxon>Atheliales</taxon>
        <taxon>Atheliaceae</taxon>
        <taxon>Athelia</taxon>
    </lineage>
</organism>
<accession>A0A166ND86</accession>
<evidence type="ECO:0000313" key="2">
    <source>
        <dbReference type="EMBL" id="KZP24891.1"/>
    </source>
</evidence>
<sequence length="115" mass="12523">MASNLGTDLQKGERYNSNEYDCWASIASSSIKVLLYAHTAVHHTSNLSVIVLNLSAIILITALACVAAIATITLPCPTTALVYDVPPYCLSRTLKGVHSDMEQSQWSRVISSQIW</sequence>
<reference evidence="2 3" key="1">
    <citation type="journal article" date="2016" name="Mol. Biol. Evol.">
        <title>Comparative Genomics of Early-Diverging Mushroom-Forming Fungi Provides Insights into the Origins of Lignocellulose Decay Capabilities.</title>
        <authorList>
            <person name="Nagy L.G."/>
            <person name="Riley R."/>
            <person name="Tritt A."/>
            <person name="Adam C."/>
            <person name="Daum C."/>
            <person name="Floudas D."/>
            <person name="Sun H."/>
            <person name="Yadav J.S."/>
            <person name="Pangilinan J."/>
            <person name="Larsson K.H."/>
            <person name="Matsuura K."/>
            <person name="Barry K."/>
            <person name="Labutti K."/>
            <person name="Kuo R."/>
            <person name="Ohm R.A."/>
            <person name="Bhattacharya S.S."/>
            <person name="Shirouzu T."/>
            <person name="Yoshinaga Y."/>
            <person name="Martin F.M."/>
            <person name="Grigoriev I.V."/>
            <person name="Hibbett D.S."/>
        </authorList>
    </citation>
    <scope>NUCLEOTIDE SEQUENCE [LARGE SCALE GENOMIC DNA]</scope>
    <source>
        <strain evidence="2 3">CBS 109695</strain>
    </source>
</reference>
<keyword evidence="1" id="KW-0812">Transmembrane</keyword>
<protein>
    <submittedName>
        <fullName evidence="2">Uncharacterized protein</fullName>
    </submittedName>
</protein>
<keyword evidence="1" id="KW-0472">Membrane</keyword>
<dbReference type="AlphaFoldDB" id="A0A166ND86"/>
<name>A0A166ND86_9AGAM</name>
<evidence type="ECO:0000313" key="3">
    <source>
        <dbReference type="Proteomes" id="UP000076532"/>
    </source>
</evidence>
<evidence type="ECO:0000256" key="1">
    <source>
        <dbReference type="SAM" id="Phobius"/>
    </source>
</evidence>
<dbReference type="Proteomes" id="UP000076532">
    <property type="component" value="Unassembled WGS sequence"/>
</dbReference>
<keyword evidence="1" id="KW-1133">Transmembrane helix</keyword>
<proteinExistence type="predicted"/>